<protein>
    <recommendedName>
        <fullName evidence="8">ATP synthase subunit 4</fullName>
    </recommendedName>
</protein>
<keyword evidence="2 8" id="KW-0138">CF(0)</keyword>
<dbReference type="AlphaFoldDB" id="A0A2A9NR36"/>
<comment type="similarity">
    <text evidence="8">Belongs to the eukaryotic ATPase B chain family.</text>
</comment>
<dbReference type="STRING" id="703135.A0A2A9NR36"/>
<name>A0A2A9NR36_9AGAR</name>
<keyword evidence="5 8" id="KW-0406">Ion transport</keyword>
<keyword evidence="3 8" id="KW-0375">Hydrogen ion transport</keyword>
<dbReference type="OrthoDB" id="67388at2759"/>
<dbReference type="InterPro" id="IPR008688">
    <property type="entry name" value="ATP_synth_Bsub_B/MI25"/>
</dbReference>
<keyword evidence="1 8" id="KW-0813">Transport</keyword>
<evidence type="ECO:0000256" key="5">
    <source>
        <dbReference type="ARBA" id="ARBA00023065"/>
    </source>
</evidence>
<dbReference type="FunFam" id="1.20.5.2210:FF:000002">
    <property type="entry name" value="ATP synthase subunit 4 mitochondrial"/>
    <property type="match status" value="1"/>
</dbReference>
<evidence type="ECO:0000256" key="4">
    <source>
        <dbReference type="ARBA" id="ARBA00022792"/>
    </source>
</evidence>
<sequence>MASRLAINSLRVAARPRVLAALPQGIHARTMASSSNPPPPSERASEMIEKLPSSPNLITKTGTALLGTGLAAAAISQELYVVNEETIVLVASAIVFAYIGKVMREPYREWAEGHIQRIRNILQGARTEHTQAVKDRIDSVAQMKDVSSLTQSLFALSKETAKLESETFVQQQKAAVASEIKSVLDSWVRYEQQMKESEQAELTKAVIDKVLASIKDEKSQRDILASAVAEVEQLVKSKAI</sequence>
<comment type="subunit">
    <text evidence="8">F-type ATPases have 2 components, CF(1) - the catalytic core - and CF(0) - the membrane proton channel. In yeast, the dimeric form of ATP synthase consists of 17 polypeptides: alpha, beta, gamma, delta, epsilon, 4 (B), 5 (OSCP), 6 (A), 8, 9 (C), d, E (Tim11), f, g, h, i/j and k.</text>
</comment>
<evidence type="ECO:0000256" key="3">
    <source>
        <dbReference type="ARBA" id="ARBA00022781"/>
    </source>
</evidence>
<evidence type="ECO:0000313" key="10">
    <source>
        <dbReference type="Proteomes" id="UP000242287"/>
    </source>
</evidence>
<keyword evidence="7 8" id="KW-0472">Membrane</keyword>
<evidence type="ECO:0000313" key="9">
    <source>
        <dbReference type="EMBL" id="PFH50216.1"/>
    </source>
</evidence>
<evidence type="ECO:0000256" key="6">
    <source>
        <dbReference type="ARBA" id="ARBA00023128"/>
    </source>
</evidence>
<accession>A0A2A9NR36</accession>
<keyword evidence="10" id="KW-1185">Reference proteome</keyword>
<dbReference type="InterPro" id="IPR013837">
    <property type="entry name" value="ATP_synth_F0_suB"/>
</dbReference>
<evidence type="ECO:0000256" key="2">
    <source>
        <dbReference type="ARBA" id="ARBA00022547"/>
    </source>
</evidence>
<gene>
    <name evidence="9" type="ORF">AMATHDRAFT_61396</name>
</gene>
<evidence type="ECO:0000256" key="1">
    <source>
        <dbReference type="ARBA" id="ARBA00022448"/>
    </source>
</evidence>
<comment type="subcellular location">
    <subcellularLocation>
        <location evidence="8">Mitochondrion</location>
    </subcellularLocation>
    <subcellularLocation>
        <location evidence="8">Mitochondrion inner membrane</location>
    </subcellularLocation>
</comment>
<reference evidence="9 10" key="1">
    <citation type="submission" date="2014-02" db="EMBL/GenBank/DDBJ databases">
        <title>Transposable element dynamics among asymbiotic and ectomycorrhizal Amanita fungi.</title>
        <authorList>
            <consortium name="DOE Joint Genome Institute"/>
            <person name="Hess J."/>
            <person name="Skrede I."/>
            <person name="Wolfe B."/>
            <person name="LaButti K."/>
            <person name="Ohm R.A."/>
            <person name="Grigoriev I.V."/>
            <person name="Pringle A."/>
        </authorList>
    </citation>
    <scope>NUCLEOTIDE SEQUENCE [LARGE SCALE GENOMIC DNA]</scope>
    <source>
        <strain evidence="9 10">SKay4041</strain>
    </source>
</reference>
<dbReference type="Pfam" id="PF05405">
    <property type="entry name" value="Mt_ATP-synt_B"/>
    <property type="match status" value="1"/>
</dbReference>
<dbReference type="GO" id="GO:0045259">
    <property type="term" value="C:proton-transporting ATP synthase complex"/>
    <property type="evidence" value="ECO:0007669"/>
    <property type="project" value="UniProtKB-KW"/>
</dbReference>
<dbReference type="Gene3D" id="1.20.5.2210">
    <property type="match status" value="1"/>
</dbReference>
<evidence type="ECO:0000256" key="7">
    <source>
        <dbReference type="ARBA" id="ARBA00023136"/>
    </source>
</evidence>
<dbReference type="Proteomes" id="UP000242287">
    <property type="component" value="Unassembled WGS sequence"/>
</dbReference>
<evidence type="ECO:0000256" key="8">
    <source>
        <dbReference type="RuleBase" id="RU368017"/>
    </source>
</evidence>
<dbReference type="SUPFAM" id="SSF161060">
    <property type="entry name" value="ATP synthase B chain-like"/>
    <property type="match status" value="1"/>
</dbReference>
<dbReference type="PANTHER" id="PTHR12733:SF3">
    <property type="entry name" value="ATP SYNTHASE F(0) COMPLEX SUBUNIT B1, MITOCHONDRIAL"/>
    <property type="match status" value="1"/>
</dbReference>
<dbReference type="PANTHER" id="PTHR12733">
    <property type="entry name" value="MITOCHONDRIAL ATP SYNTHASE B CHAIN"/>
    <property type="match status" value="1"/>
</dbReference>
<organism evidence="9 10">
    <name type="scientific">Amanita thiersii Skay4041</name>
    <dbReference type="NCBI Taxonomy" id="703135"/>
    <lineage>
        <taxon>Eukaryota</taxon>
        <taxon>Fungi</taxon>
        <taxon>Dikarya</taxon>
        <taxon>Basidiomycota</taxon>
        <taxon>Agaricomycotina</taxon>
        <taxon>Agaricomycetes</taxon>
        <taxon>Agaricomycetidae</taxon>
        <taxon>Agaricales</taxon>
        <taxon>Pluteineae</taxon>
        <taxon>Amanitaceae</taxon>
        <taxon>Amanita</taxon>
    </lineage>
</organism>
<keyword evidence="4 8" id="KW-0999">Mitochondrion inner membrane</keyword>
<dbReference type="GO" id="GO:0046933">
    <property type="term" value="F:proton-transporting ATP synthase activity, rotational mechanism"/>
    <property type="evidence" value="ECO:0007669"/>
    <property type="project" value="TreeGrafter"/>
</dbReference>
<dbReference type="EMBL" id="KZ302008">
    <property type="protein sequence ID" value="PFH50216.1"/>
    <property type="molecule type" value="Genomic_DNA"/>
</dbReference>
<comment type="function">
    <text evidence="8">Subunit b, of the mitochondrial membrane ATP synthase complex (F(1)F(0) ATP synthase or Complex V) that produces ATP from ADP in the presence of a proton gradient across the membrane which is generated by electron transport complexes of the respiratory chain. ATP synthase complex consist of a soluble F(1) head domain - the catalytic core - and a membrane F(1) domain - the membrane proton channel. These two domains are linked by a central stalk rotating inside the F(1) region and a stationary peripheral stalk. During catalysis, ATP synthesis in the catalytic domain of F(1) is coupled via a rotary mechanism of the central stalk subunits to proton translocation. In vivo, can only synthesize ATP although its ATP hydrolase activity can be activated artificially in vitro. Part of the complex F(0) domain. Part of the complex F(0) domain and the peripheric stalk, which acts as a stator to hold the catalytic alpha(3)beta(3) subcomplex and subunit a/ATP6 static relative to the rotary elements.</text>
</comment>
<proteinExistence type="inferred from homology"/>
<dbReference type="GO" id="GO:0005743">
    <property type="term" value="C:mitochondrial inner membrane"/>
    <property type="evidence" value="ECO:0007669"/>
    <property type="project" value="UniProtKB-SubCell"/>
</dbReference>
<keyword evidence="6 8" id="KW-0496">Mitochondrion</keyword>